<dbReference type="PANTHER" id="PTHR30160:SF1">
    <property type="entry name" value="LIPOPOLYSACCHARIDE 1,2-N-ACETYLGLUCOSAMINETRANSFERASE-RELATED"/>
    <property type="match status" value="1"/>
</dbReference>
<keyword evidence="1" id="KW-0328">Glycosyltransferase</keyword>
<evidence type="ECO:0000256" key="2">
    <source>
        <dbReference type="ARBA" id="ARBA00022679"/>
    </source>
</evidence>
<gene>
    <name evidence="3" type="ORF">METZ01_LOCUS280637</name>
</gene>
<dbReference type="CDD" id="cd03789">
    <property type="entry name" value="GT9_LPS_heptosyltransferase"/>
    <property type="match status" value="1"/>
</dbReference>
<dbReference type="Pfam" id="PF01075">
    <property type="entry name" value="Glyco_transf_9"/>
    <property type="match status" value="1"/>
</dbReference>
<dbReference type="GO" id="GO:0009244">
    <property type="term" value="P:lipopolysaccharide core region biosynthetic process"/>
    <property type="evidence" value="ECO:0007669"/>
    <property type="project" value="TreeGrafter"/>
</dbReference>
<proteinExistence type="predicted"/>
<evidence type="ECO:0000256" key="1">
    <source>
        <dbReference type="ARBA" id="ARBA00022676"/>
    </source>
</evidence>
<protein>
    <submittedName>
        <fullName evidence="3">Uncharacterized protein</fullName>
    </submittedName>
</protein>
<dbReference type="Gene3D" id="3.40.50.2000">
    <property type="entry name" value="Glycogen Phosphorylase B"/>
    <property type="match status" value="2"/>
</dbReference>
<organism evidence="3">
    <name type="scientific">marine metagenome</name>
    <dbReference type="NCBI Taxonomy" id="408172"/>
    <lineage>
        <taxon>unclassified sequences</taxon>
        <taxon>metagenomes</taxon>
        <taxon>ecological metagenomes</taxon>
    </lineage>
</organism>
<reference evidence="3" key="1">
    <citation type="submission" date="2018-05" db="EMBL/GenBank/DDBJ databases">
        <authorList>
            <person name="Lanie J.A."/>
            <person name="Ng W.-L."/>
            <person name="Kazmierczak K.M."/>
            <person name="Andrzejewski T.M."/>
            <person name="Davidsen T.M."/>
            <person name="Wayne K.J."/>
            <person name="Tettelin H."/>
            <person name="Glass J.I."/>
            <person name="Rusch D."/>
            <person name="Podicherti R."/>
            <person name="Tsui H.-C.T."/>
            <person name="Winkler M.E."/>
        </authorList>
    </citation>
    <scope>NUCLEOTIDE SEQUENCE</scope>
</reference>
<dbReference type="EMBL" id="UINC01082739">
    <property type="protein sequence ID" value="SVC27783.1"/>
    <property type="molecule type" value="Genomic_DNA"/>
</dbReference>
<dbReference type="GO" id="GO:0005829">
    <property type="term" value="C:cytosol"/>
    <property type="evidence" value="ECO:0007669"/>
    <property type="project" value="TreeGrafter"/>
</dbReference>
<dbReference type="InterPro" id="IPR002201">
    <property type="entry name" value="Glyco_trans_9"/>
</dbReference>
<name>A0A382KW53_9ZZZZ</name>
<evidence type="ECO:0000313" key="3">
    <source>
        <dbReference type="EMBL" id="SVC27783.1"/>
    </source>
</evidence>
<dbReference type="InterPro" id="IPR051199">
    <property type="entry name" value="LPS_LOS_Heptosyltrfase"/>
</dbReference>
<dbReference type="PANTHER" id="PTHR30160">
    <property type="entry name" value="TETRAACYLDISACCHARIDE 4'-KINASE-RELATED"/>
    <property type="match status" value="1"/>
</dbReference>
<sequence>MIRNNDLGDVLVSTPLIHGLRHAFPDSYISIGAGDWAKSILENNPDLNCISPCNAPWHNKQNCQFPANSPLTFLEGLLFIIFSQDARDISKQRHTHGIDVLGSRQGSWLLRRAGIPHRYGVRGYAGGDKWCEKNVNFREDRNVTCAALAFLPLLGASIQVDPRPRIYLTERELGEADLRWEVKKPDFMRVILAPGGGFPQKCWGDRRFTELTNLILSQRNYHIGVIGSDEDKYRISLKELCGKSGRIRNFCGNLSIRQSAALVAQSDFVITNSSLAMHLAGAFQIPSLTLLGECYDSAILHHKQWGYKEGLVKGKETSSGTHRVITPKEAFKAFTIH</sequence>
<feature type="non-terminal residue" evidence="3">
    <location>
        <position position="337"/>
    </location>
</feature>
<accession>A0A382KW53</accession>
<dbReference type="GO" id="GO:0008713">
    <property type="term" value="F:ADP-heptose-lipopolysaccharide heptosyltransferase activity"/>
    <property type="evidence" value="ECO:0007669"/>
    <property type="project" value="TreeGrafter"/>
</dbReference>
<dbReference type="AlphaFoldDB" id="A0A382KW53"/>
<keyword evidence="2" id="KW-0808">Transferase</keyword>
<dbReference type="SUPFAM" id="SSF53756">
    <property type="entry name" value="UDP-Glycosyltransferase/glycogen phosphorylase"/>
    <property type="match status" value="1"/>
</dbReference>